<name>A0ACD4NRB5_9HYPH</name>
<proteinExistence type="predicted"/>
<evidence type="ECO:0000313" key="1">
    <source>
        <dbReference type="EMBL" id="WAJ29423.1"/>
    </source>
</evidence>
<organism evidence="1 2">
    <name type="scientific">Antarcticirhabdus aurantiaca</name>
    <dbReference type="NCBI Taxonomy" id="2606717"/>
    <lineage>
        <taxon>Bacteria</taxon>
        <taxon>Pseudomonadati</taxon>
        <taxon>Pseudomonadota</taxon>
        <taxon>Alphaproteobacteria</taxon>
        <taxon>Hyphomicrobiales</taxon>
        <taxon>Aurantimonadaceae</taxon>
        <taxon>Antarcticirhabdus</taxon>
    </lineage>
</organism>
<dbReference type="EMBL" id="CP113520">
    <property type="protein sequence ID" value="WAJ29423.1"/>
    <property type="molecule type" value="Genomic_DNA"/>
</dbReference>
<protein>
    <submittedName>
        <fullName evidence="1">Uncharacterized protein</fullName>
    </submittedName>
</protein>
<reference evidence="1" key="1">
    <citation type="submission" date="2022-11" db="EMBL/GenBank/DDBJ databases">
        <title>beta-Carotene-producing bacterium, Jeongeuplla avenae sp. nov., alleviates the salt stress of Arabidopsis seedlings.</title>
        <authorList>
            <person name="Jiang L."/>
            <person name="Lee J."/>
        </authorList>
    </citation>
    <scope>NUCLEOTIDE SEQUENCE</scope>
    <source>
        <strain evidence="1">DY_R2A_6</strain>
    </source>
</reference>
<sequence>MFGRFSGVFWAPAIAGLALLSVPFQVYRPTRGHLLLLTTFGIYSGVVLFFIYAFSDPFRSPGKLEPVAFERLLSVDLDGKVPKQ</sequence>
<gene>
    <name evidence="1" type="ORF">OXU80_04075</name>
</gene>
<evidence type="ECO:0000313" key="2">
    <source>
        <dbReference type="Proteomes" id="UP001163223"/>
    </source>
</evidence>
<keyword evidence="2" id="KW-1185">Reference proteome</keyword>
<accession>A0ACD4NRB5</accession>
<dbReference type="Proteomes" id="UP001163223">
    <property type="component" value="Chromosome"/>
</dbReference>